<reference evidence="3 4" key="1">
    <citation type="submission" date="2023-09" db="EMBL/GenBank/DDBJ databases">
        <title>Pyrofollis japonicus gen. nov. sp. nov., a novel member of the family Pyrodictiaceae isolated from the Iheya North hydrothermal field.</title>
        <authorList>
            <person name="Miyazaki U."/>
            <person name="Sanari M."/>
            <person name="Tame A."/>
            <person name="Kitajima M."/>
            <person name="Okamoto A."/>
            <person name="Sawayama S."/>
            <person name="Miyazaki J."/>
            <person name="Takai K."/>
            <person name="Nakagawa S."/>
        </authorList>
    </citation>
    <scope>NUCLEOTIDE SEQUENCE [LARGE SCALE GENOMIC DNA]</scope>
    <source>
        <strain evidence="3 4">AV2</strain>
    </source>
</reference>
<feature type="region of interest" description="Disordered" evidence="1">
    <location>
        <begin position="1"/>
        <end position="23"/>
    </location>
</feature>
<keyword evidence="2" id="KW-0812">Transmembrane</keyword>
<feature type="region of interest" description="Disordered" evidence="1">
    <location>
        <begin position="113"/>
        <end position="147"/>
    </location>
</feature>
<evidence type="ECO:0000256" key="2">
    <source>
        <dbReference type="SAM" id="Phobius"/>
    </source>
</evidence>
<proteinExistence type="predicted"/>
<evidence type="ECO:0000256" key="1">
    <source>
        <dbReference type="SAM" id="MobiDB-lite"/>
    </source>
</evidence>
<keyword evidence="4" id="KW-1185">Reference proteome</keyword>
<dbReference type="EMBL" id="AP028907">
    <property type="protein sequence ID" value="BES82569.1"/>
    <property type="molecule type" value="Genomic_DNA"/>
</dbReference>
<dbReference type="Proteomes" id="UP001341135">
    <property type="component" value="Chromosome"/>
</dbReference>
<feature type="compositionally biased region" description="Gly residues" evidence="1">
    <location>
        <begin position="132"/>
        <end position="142"/>
    </location>
</feature>
<keyword evidence="2" id="KW-1133">Transmembrane helix</keyword>
<name>A0ABN6ZQU7_9CREN</name>
<organism evidence="3 4">
    <name type="scientific">Pyrodictium abyssi</name>
    <dbReference type="NCBI Taxonomy" id="54256"/>
    <lineage>
        <taxon>Archaea</taxon>
        <taxon>Thermoproteota</taxon>
        <taxon>Thermoprotei</taxon>
        <taxon>Desulfurococcales</taxon>
        <taxon>Pyrodictiaceae</taxon>
        <taxon>Pyrodictium</taxon>
    </lineage>
</organism>
<evidence type="ECO:0008006" key="5">
    <source>
        <dbReference type="Google" id="ProtNLM"/>
    </source>
</evidence>
<evidence type="ECO:0000313" key="4">
    <source>
        <dbReference type="Proteomes" id="UP001341135"/>
    </source>
</evidence>
<protein>
    <recommendedName>
        <fullName evidence="5">Cation/H+ exchanger domain-containing protein</fullName>
    </recommendedName>
</protein>
<gene>
    <name evidence="3" type="ORF">PABY_21360</name>
</gene>
<feature type="transmembrane region" description="Helical" evidence="2">
    <location>
        <begin position="65"/>
        <end position="82"/>
    </location>
</feature>
<sequence length="163" mass="16307">MVVHPACTGSRLLEEGGPGPGSPGEALGCSPGVCAPDHVEARTSYSVCLGAPGLQVCLSTGAKRAVLLVLVAVGAIFISFLASKYMGAPVFIDPILVALKLGIEIEVSSKVCGTSSPGRAPGRLGLSAHSPGGSGSHPGPGLGREHVEVPGRVAPSIIRPHFS</sequence>
<accession>A0ABN6ZQU7</accession>
<evidence type="ECO:0000313" key="3">
    <source>
        <dbReference type="EMBL" id="BES82569.1"/>
    </source>
</evidence>
<keyword evidence="2" id="KW-0472">Membrane</keyword>